<dbReference type="AlphaFoldDB" id="A0A9W7U0L0"/>
<keyword evidence="2" id="KW-1185">Reference proteome</keyword>
<dbReference type="OrthoDB" id="7306769at2"/>
<organism evidence="1 2">
    <name type="scientific">Roseomonas genomospecies 6</name>
    <dbReference type="NCBI Taxonomy" id="214106"/>
    <lineage>
        <taxon>Bacteria</taxon>
        <taxon>Pseudomonadati</taxon>
        <taxon>Pseudomonadota</taxon>
        <taxon>Alphaproteobacteria</taxon>
        <taxon>Acetobacterales</taxon>
        <taxon>Roseomonadaceae</taxon>
        <taxon>Roseomonas</taxon>
    </lineage>
</organism>
<sequence>MADCSLSYETAVCSALTTALPTDGAAPEWVQLLPVGRFQPNDGRAGWVLRDVSKVVAASLAAAPKGILAIDYDHAADLAAPKGGMAPAAGWIKELSARADGIWGRVEWTKAGASAIADKEYRFISPSFLHTKDGIVTRIVGAGLTNRPALPGLPALASFQGSTMDPILVAVLEALGLPKTADQAAVIDAITKLKDGSVTATAAAVPDPARYVPRAMYDEATMALASVRSNLTDEQTVAKVEAAIRDGKLTPAQRDWGLAICRQNPASFDEFSRTAPAVFANLSRELLPGARWGGGSSNKLTENQLALCASMNLDPSDYAKNLEA</sequence>
<comment type="caution">
    <text evidence="1">The sequence shown here is derived from an EMBL/GenBank/DDBJ whole genome shotgun (WGS) entry which is preliminary data.</text>
</comment>
<evidence type="ECO:0008006" key="3">
    <source>
        <dbReference type="Google" id="ProtNLM"/>
    </source>
</evidence>
<dbReference type="PIRSF" id="PIRSF016624">
    <property type="entry name" value="Mu_prophg_I"/>
    <property type="match status" value="1"/>
</dbReference>
<dbReference type="RefSeq" id="WP_149467394.1">
    <property type="nucleotide sequence ID" value="NZ_QOKW01000002.1"/>
</dbReference>
<protein>
    <recommendedName>
        <fullName evidence="3">Mu-like prophage I protein</fullName>
    </recommendedName>
</protein>
<evidence type="ECO:0000313" key="2">
    <source>
        <dbReference type="Proteomes" id="UP000480854"/>
    </source>
</evidence>
<reference evidence="1 2" key="1">
    <citation type="submission" date="2018-07" db="EMBL/GenBank/DDBJ databases">
        <title>Genome sequence of Azospirillum sp. ATCC 49961.</title>
        <authorList>
            <person name="Sant'Anna F.H."/>
            <person name="Baldani J.I."/>
            <person name="Zilli J.E."/>
            <person name="Reis V.M."/>
            <person name="Hartmann A."/>
            <person name="Cruz L."/>
            <person name="de Souza E.M."/>
            <person name="de Oliveira Pedrosa F."/>
            <person name="Passaglia L.M.P."/>
        </authorList>
    </citation>
    <scope>NUCLEOTIDE SEQUENCE [LARGE SCALE GENOMIC DNA]</scope>
    <source>
        <strain evidence="1 2">ATCC 49961</strain>
    </source>
</reference>
<dbReference type="InterPro" id="IPR012106">
    <property type="entry name" value="Phage_Mu_Gp1"/>
</dbReference>
<proteinExistence type="predicted"/>
<dbReference type="Proteomes" id="UP000480854">
    <property type="component" value="Unassembled WGS sequence"/>
</dbReference>
<name>A0A9W7U0L0_9PROT</name>
<accession>A0A9W7U0L0</accession>
<dbReference type="EMBL" id="QOKW01000002">
    <property type="protein sequence ID" value="KAA0683348.1"/>
    <property type="molecule type" value="Genomic_DNA"/>
</dbReference>
<gene>
    <name evidence="1" type="ORF">DS843_02840</name>
</gene>
<evidence type="ECO:0000313" key="1">
    <source>
        <dbReference type="EMBL" id="KAA0683348.1"/>
    </source>
</evidence>
<dbReference type="Pfam" id="PF10123">
    <property type="entry name" value="Mu-like_Pro"/>
    <property type="match status" value="1"/>
</dbReference>